<dbReference type="AlphaFoldDB" id="A0A6N7L352"/>
<name>A0A6N7L352_9ACTN</name>
<organism evidence="1 2">
    <name type="scientific">Streptomyces kaniharaensis</name>
    <dbReference type="NCBI Taxonomy" id="212423"/>
    <lineage>
        <taxon>Bacteria</taxon>
        <taxon>Bacillati</taxon>
        <taxon>Actinomycetota</taxon>
        <taxon>Actinomycetes</taxon>
        <taxon>Kitasatosporales</taxon>
        <taxon>Streptomycetaceae</taxon>
        <taxon>Streptomyces</taxon>
    </lineage>
</organism>
<gene>
    <name evidence="1" type="ORF">F7Q99_37020</name>
</gene>
<reference evidence="1 2" key="1">
    <citation type="submission" date="2019-09" db="EMBL/GenBank/DDBJ databases">
        <title>Genome Sequences of Streptomyces kaniharaensis ATCC 21070.</title>
        <authorList>
            <person name="Zhu W."/>
            <person name="De Crecy-Lagard V."/>
            <person name="Richards N.G."/>
        </authorList>
    </citation>
    <scope>NUCLEOTIDE SEQUENCE [LARGE SCALE GENOMIC DNA]</scope>
    <source>
        <strain evidence="1 2">SF-557</strain>
    </source>
</reference>
<dbReference type="SUPFAM" id="SSF55729">
    <property type="entry name" value="Acyl-CoA N-acyltransferases (Nat)"/>
    <property type="match status" value="1"/>
</dbReference>
<evidence type="ECO:0000313" key="2">
    <source>
        <dbReference type="Proteomes" id="UP000450000"/>
    </source>
</evidence>
<dbReference type="InterPro" id="IPR016181">
    <property type="entry name" value="Acyl_CoA_acyltransferase"/>
</dbReference>
<evidence type="ECO:0008006" key="3">
    <source>
        <dbReference type="Google" id="ProtNLM"/>
    </source>
</evidence>
<comment type="caution">
    <text evidence="1">The sequence shown here is derived from an EMBL/GenBank/DDBJ whole genome shotgun (WGS) entry which is preliminary data.</text>
</comment>
<protein>
    <recommendedName>
        <fullName evidence="3">GNAT family N-acetyltransferase</fullName>
    </recommendedName>
</protein>
<dbReference type="OrthoDB" id="4315712at2"/>
<accession>A0A6N7L352</accession>
<dbReference type="Proteomes" id="UP000450000">
    <property type="component" value="Unassembled WGS sequence"/>
</dbReference>
<keyword evidence="2" id="KW-1185">Reference proteome</keyword>
<sequence length="210" mass="23309">MLTLTYQHSQFGTADPYSDTAERWTVSITEPGDDDEDGPHAGELTLYRLRDDTGHSRLMAADSESGELLSIAEAVMDGNDYNEEFQKAIDMPVGDLLVLDRVYLAPAWRGFGLGPIFAAEAIRRLEGGCCAVAVEPGATEWPEDESLVTDEYHATVTRKIAALWETIGFQHFKDGIYLRDTAVDHGGILREQRQHLRTLSEAHRASKATR</sequence>
<dbReference type="EMBL" id="WBOF01000005">
    <property type="protein sequence ID" value="MQS17645.1"/>
    <property type="molecule type" value="Genomic_DNA"/>
</dbReference>
<evidence type="ECO:0000313" key="1">
    <source>
        <dbReference type="EMBL" id="MQS17645.1"/>
    </source>
</evidence>
<dbReference type="RefSeq" id="WP_153470942.1">
    <property type="nucleotide sequence ID" value="NZ_WBOF01000005.1"/>
</dbReference>
<proteinExistence type="predicted"/>